<evidence type="ECO:0000256" key="17">
    <source>
        <dbReference type="RuleBase" id="RU361249"/>
    </source>
</evidence>
<evidence type="ECO:0000256" key="2">
    <source>
        <dbReference type="ARBA" id="ARBA00006240"/>
    </source>
</evidence>
<feature type="binding site" evidence="16">
    <location>
        <position position="60"/>
    </location>
    <ligand>
        <name>a divalent metal cation</name>
        <dbReference type="ChEBI" id="CHEBI:60240"/>
    </ligand>
</feature>
<dbReference type="InterPro" id="IPR001301">
    <property type="entry name" value="Gemini_AL1_CLV"/>
</dbReference>
<evidence type="ECO:0000256" key="16">
    <source>
        <dbReference type="PIRSR" id="PIRSR601191-2"/>
    </source>
</evidence>
<evidence type="ECO:0000256" key="7">
    <source>
        <dbReference type="ARBA" id="ARBA00022705"/>
    </source>
</evidence>
<dbReference type="GO" id="GO:0000166">
    <property type="term" value="F:nucleotide binding"/>
    <property type="evidence" value="ECO:0007669"/>
    <property type="project" value="UniProtKB-KW"/>
</dbReference>
<keyword evidence="6" id="KW-0548">Nucleotidyltransferase</keyword>
<comment type="subcellular location">
    <subcellularLocation>
        <location evidence="1 17">Host nucleus</location>
    </subcellularLocation>
</comment>
<dbReference type="GO" id="GO:0016779">
    <property type="term" value="F:nucleotidyltransferase activity"/>
    <property type="evidence" value="ECO:0007669"/>
    <property type="project" value="UniProtKB-KW"/>
</dbReference>
<evidence type="ECO:0000256" key="9">
    <source>
        <dbReference type="ARBA" id="ARBA00022723"/>
    </source>
</evidence>
<keyword evidence="14" id="KW-0238">DNA-binding</keyword>
<organism evidence="20">
    <name type="scientific">Rice latent virus 1</name>
    <dbReference type="NCBI Taxonomy" id="2012856"/>
    <lineage>
        <taxon>Viruses</taxon>
        <taxon>Monodnaviria</taxon>
        <taxon>Shotokuvirae</taxon>
        <taxon>Cressdnaviricota</taxon>
        <taxon>Repensiviricetes</taxon>
        <taxon>Geplafuvirales</taxon>
        <taxon>Geminiviridae</taxon>
        <taxon>Mastrevirus</taxon>
        <taxon>Mastrevirus oryzaprimi</taxon>
    </lineage>
</organism>
<evidence type="ECO:0000313" key="20">
    <source>
        <dbReference type="EMBL" id="ASA49091.1"/>
    </source>
</evidence>
<evidence type="ECO:0000256" key="6">
    <source>
        <dbReference type="ARBA" id="ARBA00022695"/>
    </source>
</evidence>
<dbReference type="Pfam" id="PF00799">
    <property type="entry name" value="Gemini_AL1"/>
    <property type="match status" value="1"/>
</dbReference>
<comment type="cofactor">
    <cofactor evidence="16">
        <name>Mg(2+)</name>
        <dbReference type="ChEBI" id="CHEBI:18420"/>
    </cofactor>
    <cofactor evidence="16">
        <name>Mn(2+)</name>
        <dbReference type="ChEBI" id="CHEBI:29035"/>
    </cofactor>
    <text evidence="16">Divalent metal cations, possibly Mg(2+) or Mn(2+).</text>
</comment>
<comment type="similarity">
    <text evidence="2 17">Belongs to the geminiviridae Rep protein family.</text>
</comment>
<dbReference type="SUPFAM" id="SSF55464">
    <property type="entry name" value="Origin of replication-binding domain, RBD-like"/>
    <property type="match status" value="1"/>
</dbReference>
<keyword evidence="8" id="KW-0540">Nuclease</keyword>
<evidence type="ECO:0000256" key="5">
    <source>
        <dbReference type="ARBA" id="ARBA00022679"/>
    </source>
</evidence>
<dbReference type="PRINTS" id="PR00228">
    <property type="entry name" value="GEMCOATCLVL1"/>
</dbReference>
<keyword evidence="3" id="KW-0678">Repressor</keyword>
<dbReference type="GO" id="GO:0006260">
    <property type="term" value="P:DNA replication"/>
    <property type="evidence" value="ECO:0007669"/>
    <property type="project" value="UniProtKB-KW"/>
</dbReference>
<reference evidence="20" key="1">
    <citation type="journal article" date="2017" name="Virus Res.">
        <title>Novel mastreviruses identified in Australian wild rice.</title>
        <authorList>
            <person name="Kraberger S."/>
            <person name="Geering A.D.W."/>
            <person name="Walters M."/>
            <person name="Martin D.P."/>
            <person name="Varsani A."/>
        </authorList>
    </citation>
    <scope>NUCLEOTIDE SEQUENCE</scope>
    <source>
        <strain evidence="19">AU-NA15-2015</strain>
        <strain evidence="20">AU-NA16-2015</strain>
    </source>
</reference>
<dbReference type="GO" id="GO:0005198">
    <property type="term" value="F:structural molecule activity"/>
    <property type="evidence" value="ECO:0007669"/>
    <property type="project" value="InterPro"/>
</dbReference>
<sequence length="354" mass="40987">MADPSTSHQFSVRTKYFFLTYPKCPVDPWELLHYLLTLLHSRVPIYILVTRESHKDGSFHLHTLLQLSNRLETKDSRFFDYQSYHPNCQPAQNCKQVRDYITKPGTVSIAEWGEFYDAKPFSKKTLKRRAPGSDTKDTKMRKIISSSTSKTEYLSMVRQTFPFDWATRLAQFEYSAEKLFPTTVTPYASSVPTDQLRCSEQLSQWATENIKTYTVCEEDAPTTARRYTSLYVCGPTRTGKTTWARSLGKHNYWNGLVDFTTYDPTAQYNVIDDIPFKYCPNWKQLIGCHRDYTVNPKYGKRKVISGGIPSIILVNEDEDWLSQCTPAQTKYIESNCVIHYMYEGDSFFKHPSGA</sequence>
<keyword evidence="11" id="KW-0255">Endonuclease</keyword>
<dbReference type="EMBL" id="KY962359">
    <property type="protein sequence ID" value="ASA49087.1"/>
    <property type="molecule type" value="Genomic_DNA"/>
</dbReference>
<keyword evidence="13" id="KW-0190">Covalent protein-DNA linkage</keyword>
<dbReference type="InterPro" id="IPR049912">
    <property type="entry name" value="CRESS_DNA_REP"/>
</dbReference>
<dbReference type="Gene3D" id="3.40.1310.20">
    <property type="match status" value="1"/>
</dbReference>
<dbReference type="GO" id="GO:0042025">
    <property type="term" value="C:host cell nucleus"/>
    <property type="evidence" value="ECO:0007669"/>
    <property type="project" value="UniProtKB-SubCell"/>
</dbReference>
<feature type="active site" description="For DNA cleavage activity" evidence="15">
    <location>
        <position position="100"/>
    </location>
</feature>
<dbReference type="PROSITE" id="PS52020">
    <property type="entry name" value="CRESS_DNA_REP"/>
    <property type="match status" value="1"/>
</dbReference>
<feature type="binding site" evidence="16">
    <location>
        <position position="52"/>
    </location>
    <ligand>
        <name>a divalent metal cation</name>
        <dbReference type="ChEBI" id="CHEBI:60240"/>
    </ligand>
</feature>
<accession>A0A2D0WZ49</accession>
<keyword evidence="7" id="KW-0235">DNA replication</keyword>
<proteinExistence type="inferred from homology"/>
<feature type="domain" description="CRESS-DNA virus Rep endonuclease" evidence="18">
    <location>
        <begin position="11"/>
        <end position="115"/>
    </location>
</feature>
<dbReference type="InterPro" id="IPR001191">
    <property type="entry name" value="Gemini_AL1_REP"/>
</dbReference>
<evidence type="ECO:0000256" key="4">
    <source>
        <dbReference type="ARBA" id="ARBA00022562"/>
    </source>
</evidence>
<evidence type="ECO:0000256" key="10">
    <source>
        <dbReference type="ARBA" id="ARBA00022741"/>
    </source>
</evidence>
<dbReference type="EC" id="3.1.21.-" evidence="17"/>
<dbReference type="InterPro" id="IPR022692">
    <property type="entry name" value="Gemini_AL1_REP_central"/>
</dbReference>
<keyword evidence="9 16" id="KW-0479">Metal-binding</keyword>
<name>A0A2D0WZ49_9GEMI</name>
<comment type="subunit">
    <text evidence="17">Homooligomer.</text>
</comment>
<keyword evidence="10" id="KW-0547">Nucleotide-binding</keyword>
<evidence type="ECO:0000259" key="18">
    <source>
        <dbReference type="PROSITE" id="PS52020"/>
    </source>
</evidence>
<evidence type="ECO:0000256" key="13">
    <source>
        <dbReference type="ARBA" id="ARBA00023124"/>
    </source>
</evidence>
<evidence type="ECO:0000256" key="12">
    <source>
        <dbReference type="ARBA" id="ARBA00022801"/>
    </source>
</evidence>
<evidence type="ECO:0000256" key="3">
    <source>
        <dbReference type="ARBA" id="ARBA00022491"/>
    </source>
</evidence>
<evidence type="ECO:0000256" key="1">
    <source>
        <dbReference type="ARBA" id="ARBA00004147"/>
    </source>
</evidence>
<dbReference type="GO" id="GO:0003677">
    <property type="term" value="F:DNA binding"/>
    <property type="evidence" value="ECO:0007669"/>
    <property type="project" value="UniProtKB-KW"/>
</dbReference>
<evidence type="ECO:0000256" key="14">
    <source>
        <dbReference type="ARBA" id="ARBA00023125"/>
    </source>
</evidence>
<evidence type="ECO:0000256" key="15">
    <source>
        <dbReference type="PIRSR" id="PIRSR601191-1"/>
    </source>
</evidence>
<keyword evidence="4 17" id="KW-1048">Host nucleus</keyword>
<evidence type="ECO:0000256" key="8">
    <source>
        <dbReference type="ARBA" id="ARBA00022722"/>
    </source>
</evidence>
<evidence type="ECO:0000256" key="11">
    <source>
        <dbReference type="ARBA" id="ARBA00022759"/>
    </source>
</evidence>
<dbReference type="GO" id="GO:0046872">
    <property type="term" value="F:metal ion binding"/>
    <property type="evidence" value="ECO:0007669"/>
    <property type="project" value="UniProtKB-KW"/>
</dbReference>
<keyword evidence="5" id="KW-0808">Transferase</keyword>
<feature type="binding site" evidence="16">
    <location>
        <position position="62"/>
    </location>
    <ligand>
        <name>a divalent metal cation</name>
        <dbReference type="ChEBI" id="CHEBI:60240"/>
    </ligand>
</feature>
<dbReference type="EMBL" id="KY962360">
    <property type="protein sequence ID" value="ASA49091.1"/>
    <property type="molecule type" value="Genomic_DNA"/>
</dbReference>
<dbReference type="Pfam" id="PF08283">
    <property type="entry name" value="Gemini_AL1_M"/>
    <property type="match status" value="1"/>
</dbReference>
<dbReference type="PRINTS" id="PR00227">
    <property type="entry name" value="GEMCOATAL1"/>
</dbReference>
<protein>
    <recommendedName>
        <fullName evidence="17">Replication-associated protein</fullName>
        <shortName evidence="17">Rep</shortName>
        <ecNumber evidence="17">3.1.21.-</ecNumber>
    </recommendedName>
</protein>
<evidence type="ECO:0000313" key="19">
    <source>
        <dbReference type="EMBL" id="ASA49087.1"/>
    </source>
</evidence>
<keyword evidence="12 17" id="KW-0378">Hydrolase</keyword>
<dbReference type="GO" id="GO:0016888">
    <property type="term" value="F:DNA endonuclease activity, producing 5'-phosphomonoesters"/>
    <property type="evidence" value="ECO:0007669"/>
    <property type="project" value="InterPro"/>
</dbReference>